<dbReference type="EMBL" id="LT629770">
    <property type="protein sequence ID" value="SDR72453.1"/>
    <property type="molecule type" value="Genomic_DNA"/>
</dbReference>
<dbReference type="RefSeq" id="WP_060921014.1">
    <property type="nucleotide sequence ID" value="NZ_LT629770.1"/>
</dbReference>
<evidence type="ECO:0000313" key="2">
    <source>
        <dbReference type="EMBL" id="SDR72453.1"/>
    </source>
</evidence>
<evidence type="ECO:0000313" key="3">
    <source>
        <dbReference type="Proteomes" id="UP000182126"/>
    </source>
</evidence>
<sequence length="105" mass="11711">MKILKPILSTVEKVAQDSIREGGREVLRRARELSPTLTGDSDKSGFMQVDDLTVQVGFTSLVSRLQHEDLDNQHPQGGEAKFLEKAFDEVDIEQLAAQKLREAFG</sequence>
<dbReference type="Proteomes" id="UP000182126">
    <property type="component" value="Chromosome I"/>
</dbReference>
<gene>
    <name evidence="1" type="ORF">SAMN04489809_0012</name>
    <name evidence="2" type="ORF">SAMN04489809_0088</name>
</gene>
<dbReference type="EMBL" id="LT629770">
    <property type="protein sequence ID" value="SDR70515.1"/>
    <property type="molecule type" value="Genomic_DNA"/>
</dbReference>
<accession>A0A1H1L8Y3</accession>
<evidence type="ECO:0000313" key="1">
    <source>
        <dbReference type="EMBL" id="SDR70515.1"/>
    </source>
</evidence>
<organism evidence="1 3">
    <name type="scientific">Microbacterium paraoxydans</name>
    <dbReference type="NCBI Taxonomy" id="199592"/>
    <lineage>
        <taxon>Bacteria</taxon>
        <taxon>Bacillati</taxon>
        <taxon>Actinomycetota</taxon>
        <taxon>Actinomycetes</taxon>
        <taxon>Micrococcales</taxon>
        <taxon>Microbacteriaceae</taxon>
        <taxon>Microbacterium</taxon>
    </lineage>
</organism>
<reference evidence="1 3" key="1">
    <citation type="submission" date="2016-10" db="EMBL/GenBank/DDBJ databases">
        <authorList>
            <person name="de Groot N.N."/>
        </authorList>
    </citation>
    <scope>NUCLEOTIDE SEQUENCE [LARGE SCALE GENOMIC DNA]</scope>
    <source>
        <strain evidence="1 3">DSM 15019</strain>
    </source>
</reference>
<protein>
    <submittedName>
        <fullName evidence="1">Uncharacterized protein</fullName>
    </submittedName>
</protein>
<dbReference type="GeneID" id="36299282"/>
<dbReference type="AlphaFoldDB" id="A0A1H1L8Y3"/>
<proteinExistence type="predicted"/>
<name>A0A1H1L8Y3_9MICO</name>